<name>H9VMN0_PINTA</name>
<evidence type="ECO:0000313" key="10">
    <source>
        <dbReference type="EMBL" id="AFG51030.1"/>
    </source>
</evidence>
<evidence type="ECO:0000313" key="8">
    <source>
        <dbReference type="EMBL" id="AFG51028.1"/>
    </source>
</evidence>
<dbReference type="EMBL" id="FJ111054">
    <property type="protein sequence ID" value="AFG51027.1"/>
    <property type="molecule type" value="Genomic_DNA"/>
</dbReference>
<feature type="non-terminal residue" evidence="3">
    <location>
        <position position="96"/>
    </location>
</feature>
<feature type="non-terminal residue" evidence="3">
    <location>
        <position position="1"/>
    </location>
</feature>
<dbReference type="GO" id="GO:0072344">
    <property type="term" value="P:rescue of stalled ribosome"/>
    <property type="evidence" value="ECO:0007669"/>
    <property type="project" value="InterPro"/>
</dbReference>
<evidence type="ECO:0000313" key="5">
    <source>
        <dbReference type="EMBL" id="AFG51025.1"/>
    </source>
</evidence>
<gene>
    <name evidence="3" type="ORF">UMN_3021_01</name>
</gene>
<reference evidence="3" key="1">
    <citation type="submission" date="2008-08" db="EMBL/GenBank/DDBJ databases">
        <title>Nucleotide Diversity and Divergence in the Loblolly Pine Gene Space.</title>
        <authorList>
            <person name="Neale D.B."/>
            <person name="Wegrzyn J.L."/>
            <person name="Lee J.M."/>
            <person name="Eckert A.J."/>
            <person name="Liechty J.D."/>
            <person name="Stevens K.A."/>
            <person name="Langley C.H."/>
        </authorList>
    </citation>
    <scope>NUCLEOTIDE SEQUENCE</scope>
    <source>
        <strain evidence="4">5523</strain>
        <strain evidence="3">5528</strain>
        <strain evidence="9">5529</strain>
        <strain evidence="7">5530</strain>
        <strain evidence="5">5532</strain>
        <strain evidence="8">5533</strain>
        <strain evidence="2">5534</strain>
        <strain evidence="6">5535</strain>
        <strain evidence="10">5539</strain>
        <tissue evidence="3">Megagametophyte</tissue>
    </source>
</reference>
<dbReference type="EMBL" id="FJ111061">
    <property type="protein sequence ID" value="AFG51028.1"/>
    <property type="molecule type" value="Genomic_DNA"/>
</dbReference>
<dbReference type="GO" id="GO:0061630">
    <property type="term" value="F:ubiquitin protein ligase activity"/>
    <property type="evidence" value="ECO:0007669"/>
    <property type="project" value="InterPro"/>
</dbReference>
<dbReference type="EMBL" id="FJ111047">
    <property type="protein sequence ID" value="AFG51029.1"/>
    <property type="molecule type" value="Genomic_DNA"/>
</dbReference>
<evidence type="ECO:0000259" key="1">
    <source>
        <dbReference type="Pfam" id="PF23202"/>
    </source>
</evidence>
<dbReference type="InterPro" id="IPR044288">
    <property type="entry name" value="ZNF598/HEL2"/>
</dbReference>
<dbReference type="AlphaFoldDB" id="H9VMN0"/>
<dbReference type="PANTHER" id="PTHR22938:SF0">
    <property type="entry name" value="E3 UBIQUITIN-PROTEIN LIGASE ZNF598"/>
    <property type="match status" value="1"/>
</dbReference>
<dbReference type="EMBL" id="FJ111056">
    <property type="protein sequence ID" value="AFG51024.1"/>
    <property type="molecule type" value="Genomic_DNA"/>
</dbReference>
<evidence type="ECO:0000313" key="2">
    <source>
        <dbReference type="EMBL" id="AFG51022.1"/>
    </source>
</evidence>
<dbReference type="EMBL" id="FJ111051">
    <property type="protein sequence ID" value="AFG51030.1"/>
    <property type="molecule type" value="Genomic_DNA"/>
</dbReference>
<dbReference type="GO" id="GO:0043022">
    <property type="term" value="F:ribosome binding"/>
    <property type="evidence" value="ECO:0007669"/>
    <property type="project" value="TreeGrafter"/>
</dbReference>
<protein>
    <recommendedName>
        <fullName evidence="1">ZNF598/HEL2 PAH domain-containing protein</fullName>
    </recommendedName>
</protein>
<accession>H9VMN0</accession>
<dbReference type="Pfam" id="PF23202">
    <property type="entry name" value="PAH_ZNF598"/>
    <property type="match status" value="1"/>
</dbReference>
<dbReference type="InterPro" id="IPR057634">
    <property type="entry name" value="PAH_ZNF598/HEL2"/>
</dbReference>
<evidence type="ECO:0000313" key="7">
    <source>
        <dbReference type="EMBL" id="AFG51027.1"/>
    </source>
</evidence>
<evidence type="ECO:0000313" key="4">
    <source>
        <dbReference type="EMBL" id="AFG51024.1"/>
    </source>
</evidence>
<dbReference type="EMBL" id="FJ111048">
    <property type="protein sequence ID" value="AFG51026.1"/>
    <property type="molecule type" value="Genomic_DNA"/>
</dbReference>
<dbReference type="EMBL" id="FJ111049">
    <property type="protein sequence ID" value="AFG51025.1"/>
    <property type="molecule type" value="Genomic_DNA"/>
</dbReference>
<dbReference type="PANTHER" id="PTHR22938">
    <property type="entry name" value="ZINC FINGER PROTEIN 598"/>
    <property type="match status" value="1"/>
</dbReference>
<feature type="domain" description="ZNF598/HEL2 PAH" evidence="1">
    <location>
        <begin position="27"/>
        <end position="96"/>
    </location>
</feature>
<dbReference type="EMBL" id="FJ111055">
    <property type="protein sequence ID" value="AFG51022.1"/>
    <property type="molecule type" value="Genomic_DNA"/>
</dbReference>
<evidence type="ECO:0000313" key="3">
    <source>
        <dbReference type="EMBL" id="AFG51023.1"/>
    </source>
</evidence>
<dbReference type="EMBL" id="FJ111050">
    <property type="protein sequence ID" value="AFG51023.1"/>
    <property type="molecule type" value="Genomic_DNA"/>
</dbReference>
<sequence length="96" mass="10404">HVSAASATENQGQASNAPLLSIEEVRAANKELIESIQSGLGGNEQQFAAFKDVSARFRNGDIGARKYYSHISKLGLSHLVPRLARLCPDQDKGRKL</sequence>
<organism evidence="3">
    <name type="scientific">Pinus taeda</name>
    <name type="common">Loblolly pine</name>
    <dbReference type="NCBI Taxonomy" id="3352"/>
    <lineage>
        <taxon>Eukaryota</taxon>
        <taxon>Viridiplantae</taxon>
        <taxon>Streptophyta</taxon>
        <taxon>Embryophyta</taxon>
        <taxon>Tracheophyta</taxon>
        <taxon>Spermatophyta</taxon>
        <taxon>Pinopsida</taxon>
        <taxon>Pinidae</taxon>
        <taxon>Conifers I</taxon>
        <taxon>Pinales</taxon>
        <taxon>Pinaceae</taxon>
        <taxon>Pinus</taxon>
        <taxon>Pinus subgen. Pinus</taxon>
    </lineage>
</organism>
<dbReference type="GO" id="GO:0016567">
    <property type="term" value="P:protein ubiquitination"/>
    <property type="evidence" value="ECO:0007669"/>
    <property type="project" value="TreeGrafter"/>
</dbReference>
<proteinExistence type="predicted"/>
<evidence type="ECO:0000313" key="6">
    <source>
        <dbReference type="EMBL" id="AFG51026.1"/>
    </source>
</evidence>
<evidence type="ECO:0000313" key="9">
    <source>
        <dbReference type="EMBL" id="AFG51029.1"/>
    </source>
</evidence>